<proteinExistence type="predicted"/>
<dbReference type="InterPro" id="IPR028082">
    <property type="entry name" value="Peripla_BP_I"/>
</dbReference>
<keyword evidence="2" id="KW-0238">DNA-binding</keyword>
<gene>
    <name evidence="5" type="ORF">BSU04_19960</name>
</gene>
<evidence type="ECO:0000313" key="6">
    <source>
        <dbReference type="Proteomes" id="UP000214720"/>
    </source>
</evidence>
<dbReference type="SMART" id="SM00354">
    <property type="entry name" value="HTH_LACI"/>
    <property type="match status" value="1"/>
</dbReference>
<dbReference type="PROSITE" id="PS50932">
    <property type="entry name" value="HTH_LACI_2"/>
    <property type="match status" value="1"/>
</dbReference>
<dbReference type="Pfam" id="PF13377">
    <property type="entry name" value="Peripla_BP_3"/>
    <property type="match status" value="1"/>
</dbReference>
<protein>
    <submittedName>
        <fullName evidence="5">Transcriptional regulator, LacI family</fullName>
    </submittedName>
</protein>
<dbReference type="Gene3D" id="3.40.50.2300">
    <property type="match status" value="2"/>
</dbReference>
<dbReference type="GO" id="GO:0003700">
    <property type="term" value="F:DNA-binding transcription factor activity"/>
    <property type="evidence" value="ECO:0007669"/>
    <property type="project" value="TreeGrafter"/>
</dbReference>
<dbReference type="InterPro" id="IPR010982">
    <property type="entry name" value="Lambda_DNA-bd_dom_sf"/>
</dbReference>
<dbReference type="SUPFAM" id="SSF47413">
    <property type="entry name" value="lambda repressor-like DNA-binding domains"/>
    <property type="match status" value="1"/>
</dbReference>
<dbReference type="SUPFAM" id="SSF53822">
    <property type="entry name" value="Periplasmic binding protein-like I"/>
    <property type="match status" value="1"/>
</dbReference>
<dbReference type="GO" id="GO:0000976">
    <property type="term" value="F:transcription cis-regulatory region binding"/>
    <property type="evidence" value="ECO:0007669"/>
    <property type="project" value="TreeGrafter"/>
</dbReference>
<keyword evidence="1" id="KW-0805">Transcription regulation</keyword>
<dbReference type="PROSITE" id="PS00356">
    <property type="entry name" value="HTH_LACI_1"/>
    <property type="match status" value="1"/>
</dbReference>
<sequence>MSEFMPTMADVAREAGVSKMTVSRVLADRDVSAAMRERVLAVIKQLGYLPDASAGTLSSGRSPFIVALVPSMSSSNFADTVHSLNAAVTAHGLQLLLGDTDYDPKREEQLLRVMLAHRPEGVMLTGSFHTVATQAMLKRSKVPVVETWDVPRTPIQQAVGFSNVDAACEMMRHLHERGYRRIGFIGGATRLDRRGLDRQTGYRQGLKLFGLGEPRVIQHGGSPVTMSHGGEAFSLLLDAWPDTDAVMCVSDMSAFGALMECHRRGISVPNQMAVAGFGDFEVSRYCYPSISTVAVDPHAIGRIAGEMLLAGAAARKSGMQGPSEKRRVEFRVLARQST</sequence>
<organism evidence="5 6">
    <name type="scientific">Caballeronia sordidicola</name>
    <name type="common">Burkholderia sordidicola</name>
    <dbReference type="NCBI Taxonomy" id="196367"/>
    <lineage>
        <taxon>Bacteria</taxon>
        <taxon>Pseudomonadati</taxon>
        <taxon>Pseudomonadota</taxon>
        <taxon>Betaproteobacteria</taxon>
        <taxon>Burkholderiales</taxon>
        <taxon>Burkholderiaceae</taxon>
        <taxon>Caballeronia</taxon>
    </lineage>
</organism>
<dbReference type="EMBL" id="MTHB01000111">
    <property type="protein sequence ID" value="OXC76899.1"/>
    <property type="molecule type" value="Genomic_DNA"/>
</dbReference>
<evidence type="ECO:0000259" key="4">
    <source>
        <dbReference type="PROSITE" id="PS50932"/>
    </source>
</evidence>
<reference evidence="6" key="1">
    <citation type="submission" date="2017-01" db="EMBL/GenBank/DDBJ databases">
        <title>Genome Analysis of Deinococcus marmoris KOPRI26562.</title>
        <authorList>
            <person name="Kim J.H."/>
            <person name="Oh H.-M."/>
        </authorList>
    </citation>
    <scope>NUCLEOTIDE SEQUENCE [LARGE SCALE GENOMIC DNA]</scope>
    <source>
        <strain evidence="6">PAMC 26633</strain>
    </source>
</reference>
<dbReference type="CDD" id="cd01392">
    <property type="entry name" value="HTH_LacI"/>
    <property type="match status" value="1"/>
</dbReference>
<dbReference type="CDD" id="cd01575">
    <property type="entry name" value="PBP1_GntR"/>
    <property type="match status" value="1"/>
</dbReference>
<feature type="domain" description="HTH lacI-type" evidence="4">
    <location>
        <begin position="6"/>
        <end position="59"/>
    </location>
</feature>
<dbReference type="Gene3D" id="1.10.260.40">
    <property type="entry name" value="lambda repressor-like DNA-binding domains"/>
    <property type="match status" value="1"/>
</dbReference>
<dbReference type="PANTHER" id="PTHR30146:SF33">
    <property type="entry name" value="TRANSCRIPTIONAL REGULATOR"/>
    <property type="match status" value="1"/>
</dbReference>
<dbReference type="InterPro" id="IPR046335">
    <property type="entry name" value="LacI/GalR-like_sensor"/>
</dbReference>
<accession>A0A226X196</accession>
<evidence type="ECO:0000256" key="1">
    <source>
        <dbReference type="ARBA" id="ARBA00023015"/>
    </source>
</evidence>
<evidence type="ECO:0000313" key="5">
    <source>
        <dbReference type="EMBL" id="OXC76899.1"/>
    </source>
</evidence>
<evidence type="ECO:0000256" key="2">
    <source>
        <dbReference type="ARBA" id="ARBA00023125"/>
    </source>
</evidence>
<keyword evidence="3" id="KW-0804">Transcription</keyword>
<name>A0A226X196_CABSO</name>
<dbReference type="InterPro" id="IPR000843">
    <property type="entry name" value="HTH_LacI"/>
</dbReference>
<dbReference type="Proteomes" id="UP000214720">
    <property type="component" value="Unassembled WGS sequence"/>
</dbReference>
<dbReference type="PANTHER" id="PTHR30146">
    <property type="entry name" value="LACI-RELATED TRANSCRIPTIONAL REPRESSOR"/>
    <property type="match status" value="1"/>
</dbReference>
<comment type="caution">
    <text evidence="5">The sequence shown here is derived from an EMBL/GenBank/DDBJ whole genome shotgun (WGS) entry which is preliminary data.</text>
</comment>
<evidence type="ECO:0000256" key="3">
    <source>
        <dbReference type="ARBA" id="ARBA00023163"/>
    </source>
</evidence>
<dbReference type="AlphaFoldDB" id="A0A226X196"/>
<dbReference type="Pfam" id="PF00356">
    <property type="entry name" value="LacI"/>
    <property type="match status" value="1"/>
</dbReference>